<evidence type="ECO:0000256" key="5">
    <source>
        <dbReference type="ARBA" id="ARBA00023136"/>
    </source>
</evidence>
<comment type="subcellular location">
    <subcellularLocation>
        <location evidence="1">Membrane</location>
        <topology evidence="1">Multi-pass membrane protein</topology>
    </subcellularLocation>
</comment>
<accession>A0A0D2AUX5</accession>
<name>A0A0D2AUX5_9EURO</name>
<dbReference type="Pfam" id="PF07690">
    <property type="entry name" value="MFS_1"/>
    <property type="match status" value="1"/>
</dbReference>
<evidence type="ECO:0000259" key="8">
    <source>
        <dbReference type="PROSITE" id="PS50850"/>
    </source>
</evidence>
<feature type="transmembrane region" description="Helical" evidence="7">
    <location>
        <begin position="95"/>
        <end position="112"/>
    </location>
</feature>
<feature type="transmembrane region" description="Helical" evidence="7">
    <location>
        <begin position="180"/>
        <end position="199"/>
    </location>
</feature>
<keyword evidence="3 7" id="KW-0812">Transmembrane</keyword>
<gene>
    <name evidence="9" type="ORF">PV06_04688</name>
</gene>
<protein>
    <recommendedName>
        <fullName evidence="8">Major facilitator superfamily (MFS) profile domain-containing protein</fullName>
    </recommendedName>
</protein>
<evidence type="ECO:0000313" key="10">
    <source>
        <dbReference type="Proteomes" id="UP000053342"/>
    </source>
</evidence>
<feature type="transmembrane region" description="Helical" evidence="7">
    <location>
        <begin position="311"/>
        <end position="335"/>
    </location>
</feature>
<evidence type="ECO:0000256" key="4">
    <source>
        <dbReference type="ARBA" id="ARBA00022989"/>
    </source>
</evidence>
<comment type="similarity">
    <text evidence="6">Belongs to the major facilitator superfamily. Allantoate permease family.</text>
</comment>
<dbReference type="PANTHER" id="PTHR43791:SF103">
    <property type="entry name" value="MAJOR FACILITATOR SUPERFAMILY (MFS) PROFILE DOMAIN-CONTAINING PROTEIN-RELATED"/>
    <property type="match status" value="1"/>
</dbReference>
<dbReference type="PANTHER" id="PTHR43791">
    <property type="entry name" value="PERMEASE-RELATED"/>
    <property type="match status" value="1"/>
</dbReference>
<feature type="transmembrane region" description="Helical" evidence="7">
    <location>
        <begin position="149"/>
        <end position="168"/>
    </location>
</feature>
<keyword evidence="5 7" id="KW-0472">Membrane</keyword>
<feature type="transmembrane region" description="Helical" evidence="7">
    <location>
        <begin position="50"/>
        <end position="75"/>
    </location>
</feature>
<keyword evidence="10" id="KW-1185">Reference proteome</keyword>
<reference evidence="9 10" key="1">
    <citation type="submission" date="2015-01" db="EMBL/GenBank/DDBJ databases">
        <title>The Genome Sequence of Exophiala oligosperma CBS72588.</title>
        <authorList>
            <consortium name="The Broad Institute Genomics Platform"/>
            <person name="Cuomo C."/>
            <person name="de Hoog S."/>
            <person name="Gorbushina A."/>
            <person name="Stielow B."/>
            <person name="Teixiera M."/>
            <person name="Abouelleil A."/>
            <person name="Chapman S.B."/>
            <person name="Priest M."/>
            <person name="Young S.K."/>
            <person name="Wortman J."/>
            <person name="Nusbaum C."/>
            <person name="Birren B."/>
        </authorList>
    </citation>
    <scope>NUCLEOTIDE SEQUENCE [LARGE SCALE GENOMIC DNA]</scope>
    <source>
        <strain evidence="9 10">CBS 72588</strain>
    </source>
</reference>
<dbReference type="FunFam" id="1.20.1250.20:FF:000064">
    <property type="entry name" value="MFS allantoate transporter"/>
    <property type="match status" value="1"/>
</dbReference>
<dbReference type="HOGENOM" id="CLU_001265_0_5_1"/>
<feature type="transmembrane region" description="Helical" evidence="7">
    <location>
        <begin position="119"/>
        <end position="137"/>
    </location>
</feature>
<dbReference type="GO" id="GO:0016020">
    <property type="term" value="C:membrane"/>
    <property type="evidence" value="ECO:0007669"/>
    <property type="project" value="UniProtKB-SubCell"/>
</dbReference>
<feature type="transmembrane region" description="Helical" evidence="7">
    <location>
        <begin position="342"/>
        <end position="361"/>
    </location>
</feature>
<keyword evidence="2" id="KW-0813">Transport</keyword>
<evidence type="ECO:0000256" key="7">
    <source>
        <dbReference type="SAM" id="Phobius"/>
    </source>
</evidence>
<dbReference type="GeneID" id="27356762"/>
<dbReference type="InterPro" id="IPR020846">
    <property type="entry name" value="MFS_dom"/>
</dbReference>
<evidence type="ECO:0000256" key="3">
    <source>
        <dbReference type="ARBA" id="ARBA00022692"/>
    </source>
</evidence>
<dbReference type="RefSeq" id="XP_016263817.1">
    <property type="nucleotide sequence ID" value="XM_016405611.1"/>
</dbReference>
<dbReference type="Gene3D" id="1.20.1250.20">
    <property type="entry name" value="MFS general substrate transporter like domains"/>
    <property type="match status" value="2"/>
</dbReference>
<dbReference type="GO" id="GO:0022857">
    <property type="term" value="F:transmembrane transporter activity"/>
    <property type="evidence" value="ECO:0007669"/>
    <property type="project" value="InterPro"/>
</dbReference>
<feature type="transmembrane region" description="Helical" evidence="7">
    <location>
        <begin position="406"/>
        <end position="425"/>
    </location>
</feature>
<evidence type="ECO:0000313" key="9">
    <source>
        <dbReference type="EMBL" id="KIW43601.1"/>
    </source>
</evidence>
<evidence type="ECO:0000256" key="2">
    <source>
        <dbReference type="ARBA" id="ARBA00022448"/>
    </source>
</evidence>
<feature type="domain" description="Major facilitator superfamily (MFS) profile" evidence="8">
    <location>
        <begin position="52"/>
        <end position="465"/>
    </location>
</feature>
<dbReference type="Proteomes" id="UP000053342">
    <property type="component" value="Unassembled WGS sequence"/>
</dbReference>
<dbReference type="InterPro" id="IPR011701">
    <property type="entry name" value="MFS"/>
</dbReference>
<proteinExistence type="inferred from homology"/>
<evidence type="ECO:0000256" key="1">
    <source>
        <dbReference type="ARBA" id="ARBA00004141"/>
    </source>
</evidence>
<dbReference type="OrthoDB" id="6730379at2759"/>
<dbReference type="AlphaFoldDB" id="A0A0D2AUX5"/>
<dbReference type="PROSITE" id="PS50850">
    <property type="entry name" value="MFS"/>
    <property type="match status" value="1"/>
</dbReference>
<sequence>MNPKGRVSDTGMVSSLTVSADMKKEEPEASIGVVSMDEGQERTLVRRIDFWLLPLLWVSYTLQFLDKTTLGYAAVLGLPEGTGLVGDQYSWASSAFYYGYMVACYPASFGFIKFPLAKYLSITMIIWSIVMACHAVAHNFASLTVLRVLLGVFESTISPGFTLLVGIWYKPSEHAMRTCIWFSGNAFAGIFGGLLAYAIGHIESKVAAWRWLFIIFGLVTFIWGVVLLIFLPDSPLTARFLTEEERKFAQRRPQAAQKTYKSTRWRRDQFIEALIDPKTWFVFVYTVMVALPNGGVTNFSSLVIQGFGYDTFHTLLLGIPAPVISFCLLLVSAYITNKYRRMRCYTMAFMLVIALVGILLVRQLPRANKIGRLVGIWLACVFACGFPLSLSIVASNFAGYTKKTTVTAILFIGYCAGNIGGPMVFKAQEAPNYQSAYAAILACMCIGLATVLGLRFYMAWENKRRDRAQGCMIDPEPKIESAVNFAGETEGSDGGNMDLDVSDWANERFRYCL</sequence>
<feature type="transmembrane region" description="Helical" evidence="7">
    <location>
        <begin position="373"/>
        <end position="394"/>
    </location>
</feature>
<dbReference type="EMBL" id="KN847335">
    <property type="protein sequence ID" value="KIW43601.1"/>
    <property type="molecule type" value="Genomic_DNA"/>
</dbReference>
<dbReference type="VEuPathDB" id="FungiDB:PV06_04688"/>
<evidence type="ECO:0000256" key="6">
    <source>
        <dbReference type="ARBA" id="ARBA00037968"/>
    </source>
</evidence>
<dbReference type="SUPFAM" id="SSF103473">
    <property type="entry name" value="MFS general substrate transporter"/>
    <property type="match status" value="1"/>
</dbReference>
<dbReference type="InterPro" id="IPR036259">
    <property type="entry name" value="MFS_trans_sf"/>
</dbReference>
<keyword evidence="4 7" id="KW-1133">Transmembrane helix</keyword>
<feature type="transmembrane region" description="Helical" evidence="7">
    <location>
        <begin position="437"/>
        <end position="457"/>
    </location>
</feature>
<feature type="transmembrane region" description="Helical" evidence="7">
    <location>
        <begin position="211"/>
        <end position="231"/>
    </location>
</feature>
<organism evidence="9 10">
    <name type="scientific">Exophiala oligosperma</name>
    <dbReference type="NCBI Taxonomy" id="215243"/>
    <lineage>
        <taxon>Eukaryota</taxon>
        <taxon>Fungi</taxon>
        <taxon>Dikarya</taxon>
        <taxon>Ascomycota</taxon>
        <taxon>Pezizomycotina</taxon>
        <taxon>Eurotiomycetes</taxon>
        <taxon>Chaetothyriomycetidae</taxon>
        <taxon>Chaetothyriales</taxon>
        <taxon>Herpotrichiellaceae</taxon>
        <taxon>Exophiala</taxon>
    </lineage>
</organism>